<name>A0A370DIS1_9GAMM</name>
<dbReference type="EMBL" id="QFXC01000007">
    <property type="protein sequence ID" value="RDH84815.1"/>
    <property type="molecule type" value="Genomic_DNA"/>
</dbReference>
<dbReference type="Pfam" id="PF00571">
    <property type="entry name" value="CBS"/>
    <property type="match status" value="2"/>
</dbReference>
<dbReference type="CDD" id="cd04584">
    <property type="entry name" value="CBS_pair_AcuB_like"/>
    <property type="match status" value="1"/>
</dbReference>
<keyword evidence="5" id="KW-1185">Reference proteome</keyword>
<sequence length="134" mass="14913">MSIKDIMSTSIVTVRLGDSVAVVKEIFDNSPFHHLLVVDSGELFGIISDRDLFKILSPTIGTVSETTRDLAILNKKAHQILTRKPITLSEKSGLSDVIKVFKKHNISCIPVVNDENEPVGIVSWRDLLKIFDDK</sequence>
<proteinExistence type="predicted"/>
<dbReference type="SUPFAM" id="SSF54631">
    <property type="entry name" value="CBS-domain pair"/>
    <property type="match status" value="1"/>
</dbReference>
<evidence type="ECO:0000313" key="4">
    <source>
        <dbReference type="EMBL" id="RDH84815.1"/>
    </source>
</evidence>
<dbReference type="PANTHER" id="PTHR43080">
    <property type="entry name" value="CBS DOMAIN-CONTAINING PROTEIN CBSX3, MITOCHONDRIAL"/>
    <property type="match status" value="1"/>
</dbReference>
<dbReference type="PROSITE" id="PS51371">
    <property type="entry name" value="CBS"/>
    <property type="match status" value="2"/>
</dbReference>
<comment type="caution">
    <text evidence="4">The sequence shown here is derived from an EMBL/GenBank/DDBJ whole genome shotgun (WGS) entry which is preliminary data.</text>
</comment>
<dbReference type="AlphaFoldDB" id="A0A370DIS1"/>
<protein>
    <submittedName>
        <fullName evidence="4">CBS domain-containing protein</fullName>
    </submittedName>
</protein>
<dbReference type="InterPro" id="IPR051257">
    <property type="entry name" value="Diverse_CBS-Domain"/>
</dbReference>
<feature type="domain" description="CBS" evidence="3">
    <location>
        <begin position="7"/>
        <end position="65"/>
    </location>
</feature>
<evidence type="ECO:0000313" key="5">
    <source>
        <dbReference type="Proteomes" id="UP000254266"/>
    </source>
</evidence>
<evidence type="ECO:0000256" key="1">
    <source>
        <dbReference type="ARBA" id="ARBA00023122"/>
    </source>
</evidence>
<dbReference type="Proteomes" id="UP000254266">
    <property type="component" value="Unassembled WGS sequence"/>
</dbReference>
<reference evidence="4 5" key="1">
    <citation type="journal article" date="2018" name="ISME J.">
        <title>Endosymbiont genomes yield clues of tubeworm success.</title>
        <authorList>
            <person name="Li Y."/>
            <person name="Liles M.R."/>
            <person name="Halanych K.M."/>
        </authorList>
    </citation>
    <scope>NUCLEOTIDE SEQUENCE [LARGE SCALE GENOMIC DNA]</scope>
    <source>
        <strain evidence="4">A1464</strain>
    </source>
</reference>
<keyword evidence="1 2" id="KW-0129">CBS domain</keyword>
<dbReference type="InterPro" id="IPR000644">
    <property type="entry name" value="CBS_dom"/>
</dbReference>
<gene>
    <name evidence="4" type="ORF">DIZ80_04950</name>
</gene>
<accession>A0A370DIS1</accession>
<dbReference type="SMART" id="SM00116">
    <property type="entry name" value="CBS"/>
    <property type="match status" value="2"/>
</dbReference>
<feature type="domain" description="CBS" evidence="3">
    <location>
        <begin position="81"/>
        <end position="134"/>
    </location>
</feature>
<dbReference type="PANTHER" id="PTHR43080:SF2">
    <property type="entry name" value="CBS DOMAIN-CONTAINING PROTEIN"/>
    <property type="match status" value="1"/>
</dbReference>
<evidence type="ECO:0000256" key="2">
    <source>
        <dbReference type="PROSITE-ProRule" id="PRU00703"/>
    </source>
</evidence>
<organism evidence="4 5">
    <name type="scientific">endosymbiont of Galathealinum brachiosum</name>
    <dbReference type="NCBI Taxonomy" id="2200906"/>
    <lineage>
        <taxon>Bacteria</taxon>
        <taxon>Pseudomonadati</taxon>
        <taxon>Pseudomonadota</taxon>
        <taxon>Gammaproteobacteria</taxon>
        <taxon>sulfur-oxidizing symbionts</taxon>
    </lineage>
</organism>
<evidence type="ECO:0000259" key="3">
    <source>
        <dbReference type="PROSITE" id="PS51371"/>
    </source>
</evidence>
<dbReference type="Gene3D" id="3.10.580.10">
    <property type="entry name" value="CBS-domain"/>
    <property type="match status" value="1"/>
</dbReference>
<dbReference type="InterPro" id="IPR046342">
    <property type="entry name" value="CBS_dom_sf"/>
</dbReference>